<dbReference type="Proteomes" id="UP000198815">
    <property type="component" value="Unassembled WGS sequence"/>
</dbReference>
<dbReference type="AlphaFoldDB" id="A0A1H9TI56"/>
<dbReference type="STRING" id="64702.SAMN05443377_12329"/>
<reference evidence="1 2" key="1">
    <citation type="submission" date="2016-10" db="EMBL/GenBank/DDBJ databases">
        <authorList>
            <person name="de Groot N.N."/>
        </authorList>
    </citation>
    <scope>NUCLEOTIDE SEQUENCE [LARGE SCALE GENOMIC DNA]</scope>
    <source>
        <strain evidence="1 2">DSM 16859</strain>
    </source>
</reference>
<protein>
    <recommendedName>
        <fullName evidence="3">DUF2470 domain-containing protein</fullName>
    </recommendedName>
</protein>
<keyword evidence="2" id="KW-1185">Reference proteome</keyword>
<dbReference type="EMBL" id="FOGZ01000023">
    <property type="protein sequence ID" value="SER96707.1"/>
    <property type="molecule type" value="Genomic_DNA"/>
</dbReference>
<sequence>MEPSSPAPRPCDTSSSVSRTRSIACRLLAGSGSARLVAYRWAPCTTIDSLVHGVTTHGELVVATCSPAHQPDDPLLDAQPVEVRLSILKDAADPSVRINSAAVHALGTLEWVPECESTQMLVTDELPVQVAAIAAGENGRLGIVRARRILVHDATGITPVALSDLRQCLAGSTATAPFPCTDEELDAYHEVLACGEETLCRITDAVSCGLLPGRELTRRPLREGCVHIGDRVYCADVDRTGMVLVKVGAESTETVFAPFPVEVDSIETLSAQLEGLVRDSAAMALPGR</sequence>
<organism evidence="1 2">
    <name type="scientific">Propionibacterium cyclohexanicum</name>
    <dbReference type="NCBI Taxonomy" id="64702"/>
    <lineage>
        <taxon>Bacteria</taxon>
        <taxon>Bacillati</taxon>
        <taxon>Actinomycetota</taxon>
        <taxon>Actinomycetes</taxon>
        <taxon>Propionibacteriales</taxon>
        <taxon>Propionibacteriaceae</taxon>
        <taxon>Propionibacterium</taxon>
    </lineage>
</organism>
<evidence type="ECO:0000313" key="1">
    <source>
        <dbReference type="EMBL" id="SER96707.1"/>
    </source>
</evidence>
<evidence type="ECO:0000313" key="2">
    <source>
        <dbReference type="Proteomes" id="UP000198815"/>
    </source>
</evidence>
<evidence type="ECO:0008006" key="3">
    <source>
        <dbReference type="Google" id="ProtNLM"/>
    </source>
</evidence>
<accession>A0A1H9TI56</accession>
<name>A0A1H9TI56_9ACTN</name>
<gene>
    <name evidence="1" type="ORF">SAMN05443377_12329</name>
</gene>
<proteinExistence type="predicted"/>